<accession>A0A317FHV7</accession>
<feature type="region of interest" description="Disordered" evidence="1">
    <location>
        <begin position="102"/>
        <end position="121"/>
    </location>
</feature>
<dbReference type="RefSeq" id="WP_109870236.1">
    <property type="nucleotide sequence ID" value="NZ_QGNA01000002.1"/>
</dbReference>
<evidence type="ECO:0008006" key="4">
    <source>
        <dbReference type="Google" id="ProtNLM"/>
    </source>
</evidence>
<evidence type="ECO:0000313" key="2">
    <source>
        <dbReference type="EMBL" id="PWS37126.1"/>
    </source>
</evidence>
<evidence type="ECO:0000256" key="1">
    <source>
        <dbReference type="SAM" id="MobiDB-lite"/>
    </source>
</evidence>
<dbReference type="Proteomes" id="UP000245765">
    <property type="component" value="Unassembled WGS sequence"/>
</dbReference>
<reference evidence="3" key="1">
    <citation type="submission" date="2018-05" db="EMBL/GenBank/DDBJ databases">
        <authorList>
            <person name="Du Z."/>
            <person name="Wang X."/>
        </authorList>
    </citation>
    <scope>NUCLEOTIDE SEQUENCE [LARGE SCALE GENOMIC DNA]</scope>
    <source>
        <strain evidence="3">CQN31</strain>
    </source>
</reference>
<sequence length="313" mass="34887">MAATGPLKVASPKHVVRLKNTICPYCIRPLVRQVEPNVDHVIGRRFVPLGSIEGQWNLLVKSCRACNEKKSRHESVVSAVILQPDAFGQHPADMDLVRQEAARKGSARHPKTKRAVRDSRTEQVLHGNLGPSASLSFQIVGPPQVPPDDADGLAHMQVQAIFFLLTLDEQTKNGSALPGVFCTVAEARRADWGNVRLKAFAEYTANWLPRFRGIAANGFFKAVIRRHPELKPIWSWALEWNRSMRIVGFFGEETLVEEAAAALPFPEMSAWRPQPDGRRVRMRFEEELAEAEDTLFSTQGFETDDDPADSTGS</sequence>
<name>A0A317FHV7_9PROT</name>
<feature type="region of interest" description="Disordered" evidence="1">
    <location>
        <begin position="292"/>
        <end position="313"/>
    </location>
</feature>
<gene>
    <name evidence="2" type="ORF">DFH01_09660</name>
</gene>
<feature type="compositionally biased region" description="Basic residues" evidence="1">
    <location>
        <begin position="105"/>
        <end position="114"/>
    </location>
</feature>
<proteinExistence type="predicted"/>
<dbReference type="EMBL" id="QGNA01000002">
    <property type="protein sequence ID" value="PWS37126.1"/>
    <property type="molecule type" value="Genomic_DNA"/>
</dbReference>
<dbReference type="OrthoDB" id="7059636at2"/>
<feature type="compositionally biased region" description="Acidic residues" evidence="1">
    <location>
        <begin position="302"/>
        <end position="313"/>
    </location>
</feature>
<comment type="caution">
    <text evidence="2">The sequence shown here is derived from an EMBL/GenBank/DDBJ whole genome shotgun (WGS) entry which is preliminary data.</text>
</comment>
<organism evidence="2 3">
    <name type="scientific">Falsiroseomonas bella</name>
    <dbReference type="NCBI Taxonomy" id="2184016"/>
    <lineage>
        <taxon>Bacteria</taxon>
        <taxon>Pseudomonadati</taxon>
        <taxon>Pseudomonadota</taxon>
        <taxon>Alphaproteobacteria</taxon>
        <taxon>Acetobacterales</taxon>
        <taxon>Roseomonadaceae</taxon>
        <taxon>Falsiroseomonas</taxon>
    </lineage>
</organism>
<dbReference type="Gene3D" id="1.10.30.50">
    <property type="match status" value="1"/>
</dbReference>
<protein>
    <recommendedName>
        <fullName evidence="4">HNH endonuclease</fullName>
    </recommendedName>
</protein>
<keyword evidence="3" id="KW-1185">Reference proteome</keyword>
<evidence type="ECO:0000313" key="3">
    <source>
        <dbReference type="Proteomes" id="UP000245765"/>
    </source>
</evidence>
<dbReference type="AlphaFoldDB" id="A0A317FHV7"/>